<accession>A0A0K0DYZ3</accession>
<evidence type="ECO:0000313" key="2">
    <source>
        <dbReference type="WBParaSite" id="SSTP_0000245900.1"/>
    </source>
</evidence>
<reference evidence="2" key="1">
    <citation type="submission" date="2015-08" db="UniProtKB">
        <authorList>
            <consortium name="WormBaseParasite"/>
        </authorList>
    </citation>
    <scope>IDENTIFICATION</scope>
</reference>
<protein>
    <submittedName>
        <fullName evidence="2">Uncharacterized protein</fullName>
    </submittedName>
</protein>
<evidence type="ECO:0000256" key="1">
    <source>
        <dbReference type="SAM" id="SignalP"/>
    </source>
</evidence>
<sequence length="93" mass="11262">MMPKFFYIVFITLFLYYLGCPVSCVKYSEDEISSIYSQQQKEKYPISSNDNYEMPYKPYSSYMLDQRYQYRPHGIKRVSEHDINTLLRNTWIG</sequence>
<dbReference type="WBParaSite" id="SSTP_0000245900.1">
    <property type="protein sequence ID" value="SSTP_0000245900.1"/>
    <property type="gene ID" value="SSTP_0000245900"/>
</dbReference>
<organism evidence="2">
    <name type="scientific">Strongyloides stercoralis</name>
    <name type="common">Threadworm</name>
    <dbReference type="NCBI Taxonomy" id="6248"/>
    <lineage>
        <taxon>Eukaryota</taxon>
        <taxon>Metazoa</taxon>
        <taxon>Ecdysozoa</taxon>
        <taxon>Nematoda</taxon>
        <taxon>Chromadorea</taxon>
        <taxon>Rhabditida</taxon>
        <taxon>Tylenchina</taxon>
        <taxon>Panagrolaimomorpha</taxon>
        <taxon>Strongyloidoidea</taxon>
        <taxon>Strongyloididae</taxon>
        <taxon>Strongyloides</taxon>
    </lineage>
</organism>
<feature type="signal peptide" evidence="1">
    <location>
        <begin position="1"/>
        <end position="24"/>
    </location>
</feature>
<name>A0A0K0DYZ3_STRER</name>
<feature type="chain" id="PRO_5005327174" evidence="1">
    <location>
        <begin position="25"/>
        <end position="93"/>
    </location>
</feature>
<dbReference type="AlphaFoldDB" id="A0A0K0DYZ3"/>
<keyword evidence="1" id="KW-0732">Signal</keyword>
<proteinExistence type="predicted"/>